<evidence type="ECO:0000256" key="2">
    <source>
        <dbReference type="ARBA" id="ARBA00023002"/>
    </source>
</evidence>
<gene>
    <name evidence="4" type="ORF">JF922_07520</name>
</gene>
<dbReference type="InterPro" id="IPR057326">
    <property type="entry name" value="KR_dom"/>
</dbReference>
<name>A0A934ND06_9BACT</name>
<dbReference type="SUPFAM" id="SSF51735">
    <property type="entry name" value="NAD(P)-binding Rossmann-fold domains"/>
    <property type="match status" value="1"/>
</dbReference>
<dbReference type="PRINTS" id="PR00081">
    <property type="entry name" value="GDHRDH"/>
</dbReference>
<evidence type="ECO:0000259" key="3">
    <source>
        <dbReference type="SMART" id="SM00822"/>
    </source>
</evidence>
<evidence type="ECO:0000313" key="5">
    <source>
        <dbReference type="Proteomes" id="UP000612893"/>
    </source>
</evidence>
<dbReference type="PANTHER" id="PTHR42760:SF133">
    <property type="entry name" value="3-OXOACYL-[ACYL-CARRIER-PROTEIN] REDUCTASE"/>
    <property type="match status" value="1"/>
</dbReference>
<sequence>MTAPTAVVTGGSGGIGRALADELRARGWEVVSWSRRDGVDASEEAAVEAAASQLARWDALVNNAAVLTPRPFVEMTASEWDQTLAAGLRSAFLCSRAAFRRMVRGAAIVNVSSLSGVVGAEKFPGMAAYVAAKSGLAGLTEALAVEGRPLGIRVNAVSPGSVQTPMLALSGAPKDPSLTPQEVARVIAWLVSPESAPLSGANLRLDPG</sequence>
<dbReference type="GO" id="GO:0048038">
    <property type="term" value="F:quinone binding"/>
    <property type="evidence" value="ECO:0007669"/>
    <property type="project" value="TreeGrafter"/>
</dbReference>
<dbReference type="InterPro" id="IPR002347">
    <property type="entry name" value="SDR_fam"/>
</dbReference>
<dbReference type="Gene3D" id="3.40.50.720">
    <property type="entry name" value="NAD(P)-binding Rossmann-like Domain"/>
    <property type="match status" value="1"/>
</dbReference>
<dbReference type="Pfam" id="PF13561">
    <property type="entry name" value="adh_short_C2"/>
    <property type="match status" value="1"/>
</dbReference>
<accession>A0A934ND06</accession>
<comment type="caution">
    <text evidence="4">The sequence shown here is derived from an EMBL/GenBank/DDBJ whole genome shotgun (WGS) entry which is preliminary data.</text>
</comment>
<evidence type="ECO:0000313" key="4">
    <source>
        <dbReference type="EMBL" id="MBJ7597922.1"/>
    </source>
</evidence>
<organism evidence="4 5">
    <name type="scientific">Candidatus Nephthysia bennettiae</name>
    <dbReference type="NCBI Taxonomy" id="3127016"/>
    <lineage>
        <taxon>Bacteria</taxon>
        <taxon>Bacillati</taxon>
        <taxon>Candidatus Dormiibacterota</taxon>
        <taxon>Candidatus Dormibacteria</taxon>
        <taxon>Candidatus Dormibacterales</taxon>
        <taxon>Candidatus Dormibacteraceae</taxon>
        <taxon>Candidatus Nephthysia</taxon>
    </lineage>
</organism>
<reference evidence="4" key="1">
    <citation type="submission" date="2020-10" db="EMBL/GenBank/DDBJ databases">
        <title>Ca. Dormibacterota MAGs.</title>
        <authorList>
            <person name="Montgomery K."/>
        </authorList>
    </citation>
    <scope>NUCLEOTIDE SEQUENCE [LARGE SCALE GENOMIC DNA]</scope>
    <source>
        <strain evidence="4">SC8812_S17_10</strain>
    </source>
</reference>
<dbReference type="CDD" id="cd05233">
    <property type="entry name" value="SDR_c"/>
    <property type="match status" value="1"/>
</dbReference>
<protein>
    <submittedName>
        <fullName evidence="4">SDR family oxidoreductase</fullName>
    </submittedName>
</protein>
<dbReference type="PANTHER" id="PTHR42760">
    <property type="entry name" value="SHORT-CHAIN DEHYDROGENASES/REDUCTASES FAMILY MEMBER"/>
    <property type="match status" value="1"/>
</dbReference>
<dbReference type="GO" id="GO:0006633">
    <property type="term" value="P:fatty acid biosynthetic process"/>
    <property type="evidence" value="ECO:0007669"/>
    <property type="project" value="TreeGrafter"/>
</dbReference>
<dbReference type="GO" id="GO:0016616">
    <property type="term" value="F:oxidoreductase activity, acting on the CH-OH group of donors, NAD or NADP as acceptor"/>
    <property type="evidence" value="ECO:0007669"/>
    <property type="project" value="TreeGrafter"/>
</dbReference>
<proteinExistence type="inferred from homology"/>
<dbReference type="Proteomes" id="UP000612893">
    <property type="component" value="Unassembled WGS sequence"/>
</dbReference>
<dbReference type="PRINTS" id="PR00080">
    <property type="entry name" value="SDRFAMILY"/>
</dbReference>
<dbReference type="EMBL" id="JAEKNR010000084">
    <property type="protein sequence ID" value="MBJ7597922.1"/>
    <property type="molecule type" value="Genomic_DNA"/>
</dbReference>
<keyword evidence="2" id="KW-0560">Oxidoreductase</keyword>
<feature type="domain" description="Ketoreductase" evidence="3">
    <location>
        <begin position="4"/>
        <end position="160"/>
    </location>
</feature>
<dbReference type="InterPro" id="IPR036291">
    <property type="entry name" value="NAD(P)-bd_dom_sf"/>
</dbReference>
<comment type="similarity">
    <text evidence="1">Belongs to the short-chain dehydrogenases/reductases (SDR) family.</text>
</comment>
<evidence type="ECO:0000256" key="1">
    <source>
        <dbReference type="ARBA" id="ARBA00006484"/>
    </source>
</evidence>
<dbReference type="RefSeq" id="WP_338200547.1">
    <property type="nucleotide sequence ID" value="NZ_JAEKNR010000084.1"/>
</dbReference>
<dbReference type="AlphaFoldDB" id="A0A934ND06"/>
<dbReference type="SMART" id="SM00822">
    <property type="entry name" value="PKS_KR"/>
    <property type="match status" value="1"/>
</dbReference>
<keyword evidence="5" id="KW-1185">Reference proteome</keyword>